<accession>A0A2M8KT29</accession>
<comment type="caution">
    <text evidence="8">The sequence shown here is derived from an EMBL/GenBank/DDBJ whole genome shotgun (WGS) entry which is preliminary data.</text>
</comment>
<proteinExistence type="inferred from homology"/>
<dbReference type="Proteomes" id="UP000229554">
    <property type="component" value="Unassembled WGS sequence"/>
</dbReference>
<dbReference type="Gene3D" id="3.40.30.10">
    <property type="entry name" value="Glutaredoxin"/>
    <property type="match status" value="1"/>
</dbReference>
<dbReference type="InterPro" id="IPR012336">
    <property type="entry name" value="Thioredoxin-like_fold"/>
</dbReference>
<evidence type="ECO:0000256" key="1">
    <source>
        <dbReference type="ARBA" id="ARBA00005791"/>
    </source>
</evidence>
<protein>
    <recommendedName>
        <fullName evidence="7">Thioredoxin-like fold domain-containing protein</fullName>
    </recommendedName>
</protein>
<name>A0A2M8KT29_9BACT</name>
<evidence type="ECO:0000256" key="2">
    <source>
        <dbReference type="ARBA" id="ARBA00022729"/>
    </source>
</evidence>
<evidence type="ECO:0000256" key="4">
    <source>
        <dbReference type="ARBA" id="ARBA00023157"/>
    </source>
</evidence>
<feature type="non-terminal residue" evidence="8">
    <location>
        <position position="209"/>
    </location>
</feature>
<keyword evidence="4" id="KW-1015">Disulfide bond</keyword>
<dbReference type="GO" id="GO:0016491">
    <property type="term" value="F:oxidoreductase activity"/>
    <property type="evidence" value="ECO:0007669"/>
    <property type="project" value="UniProtKB-KW"/>
</dbReference>
<dbReference type="AlphaFoldDB" id="A0A2M8KT29"/>
<evidence type="ECO:0000259" key="7">
    <source>
        <dbReference type="Pfam" id="PF13462"/>
    </source>
</evidence>
<evidence type="ECO:0000256" key="6">
    <source>
        <dbReference type="SAM" id="Phobius"/>
    </source>
</evidence>
<dbReference type="PANTHER" id="PTHR13887:SF14">
    <property type="entry name" value="DISULFIDE BOND FORMATION PROTEIN D"/>
    <property type="match status" value="1"/>
</dbReference>
<keyword evidence="3" id="KW-0560">Oxidoreductase</keyword>
<evidence type="ECO:0000313" key="9">
    <source>
        <dbReference type="Proteomes" id="UP000229554"/>
    </source>
</evidence>
<dbReference type="CDD" id="cd02972">
    <property type="entry name" value="DsbA_family"/>
    <property type="match status" value="1"/>
</dbReference>
<keyword evidence="6" id="KW-1133">Transmembrane helix</keyword>
<reference evidence="9" key="1">
    <citation type="submission" date="2017-09" db="EMBL/GenBank/DDBJ databases">
        <title>Depth-based differentiation of microbial function through sediment-hosted aquifers and enrichment of novel symbionts in the deep terrestrial subsurface.</title>
        <authorList>
            <person name="Probst A.J."/>
            <person name="Ladd B."/>
            <person name="Jarett J.K."/>
            <person name="Geller-Mcgrath D.E."/>
            <person name="Sieber C.M.K."/>
            <person name="Emerson J.B."/>
            <person name="Anantharaman K."/>
            <person name="Thomas B.C."/>
            <person name="Malmstrom R."/>
            <person name="Stieglmeier M."/>
            <person name="Klingl A."/>
            <person name="Woyke T."/>
            <person name="Ryan C.M."/>
            <person name="Banfield J.F."/>
        </authorList>
    </citation>
    <scope>NUCLEOTIDE SEQUENCE [LARGE SCALE GENOMIC DNA]</scope>
</reference>
<sequence length="209" mass="23150">MTTIKQIEQAVVDLQKTIRSLMIVVMALFVLMAGYIGYKEFYQSKTVAAQVVADAQPPPTEQFGLLEDYPKLEKNDHIKGSKNAKYLLIEYSDFECPFCKQFHDTVLQFLKEYGSDAALVYRHYPLAQIHSKATDEAIASECVASLGGNEAFWKFVDGIFAVTPSNDGLDLTLLPGLAVSAGVDQVAFENCFSQKETAKVVENQFKSGV</sequence>
<dbReference type="PANTHER" id="PTHR13887">
    <property type="entry name" value="GLUTATHIONE S-TRANSFERASE KAPPA"/>
    <property type="match status" value="1"/>
</dbReference>
<evidence type="ECO:0000256" key="5">
    <source>
        <dbReference type="ARBA" id="ARBA00023284"/>
    </source>
</evidence>
<dbReference type="InterPro" id="IPR036249">
    <property type="entry name" value="Thioredoxin-like_sf"/>
</dbReference>
<organism evidence="8 9">
    <name type="scientific">Candidatus Roizmanbacteria bacterium CG10_big_fil_rev_8_21_14_0_10_39_6</name>
    <dbReference type="NCBI Taxonomy" id="1974853"/>
    <lineage>
        <taxon>Bacteria</taxon>
        <taxon>Candidatus Roizmaniibacteriota</taxon>
    </lineage>
</organism>
<keyword evidence="6" id="KW-0812">Transmembrane</keyword>
<comment type="similarity">
    <text evidence="1">Belongs to the thioredoxin family. DsbA subfamily.</text>
</comment>
<keyword evidence="2" id="KW-0732">Signal</keyword>
<feature type="transmembrane region" description="Helical" evidence="6">
    <location>
        <begin position="21"/>
        <end position="38"/>
    </location>
</feature>
<keyword evidence="6" id="KW-0472">Membrane</keyword>
<gene>
    <name evidence="8" type="ORF">COU88_01585</name>
</gene>
<keyword evidence="5" id="KW-0676">Redox-active center</keyword>
<evidence type="ECO:0000256" key="3">
    <source>
        <dbReference type="ARBA" id="ARBA00023002"/>
    </source>
</evidence>
<dbReference type="SUPFAM" id="SSF52833">
    <property type="entry name" value="Thioredoxin-like"/>
    <property type="match status" value="1"/>
</dbReference>
<evidence type="ECO:0000313" key="8">
    <source>
        <dbReference type="EMBL" id="PJE63061.1"/>
    </source>
</evidence>
<dbReference type="Pfam" id="PF13462">
    <property type="entry name" value="Thioredoxin_4"/>
    <property type="match status" value="1"/>
</dbReference>
<dbReference type="EMBL" id="PFED01000064">
    <property type="protein sequence ID" value="PJE63061.1"/>
    <property type="molecule type" value="Genomic_DNA"/>
</dbReference>
<feature type="domain" description="Thioredoxin-like fold" evidence="7">
    <location>
        <begin position="74"/>
        <end position="206"/>
    </location>
</feature>